<feature type="transmembrane region" description="Helical" evidence="2">
    <location>
        <begin position="219"/>
        <end position="242"/>
    </location>
</feature>
<dbReference type="RefSeq" id="XP_001432619.1">
    <property type="nucleotide sequence ID" value="XM_001432582.1"/>
</dbReference>
<feature type="transmembrane region" description="Helical" evidence="2">
    <location>
        <begin position="1678"/>
        <end position="1701"/>
    </location>
</feature>
<feature type="transmembrane region" description="Helical" evidence="2">
    <location>
        <begin position="122"/>
        <end position="143"/>
    </location>
</feature>
<proteinExistence type="predicted"/>
<dbReference type="OrthoDB" id="299205at2759"/>
<dbReference type="InterPro" id="IPR052994">
    <property type="entry name" value="Tiny_macrocysts_regulators"/>
</dbReference>
<evidence type="ECO:0008006" key="5">
    <source>
        <dbReference type="Google" id="ProtNLM"/>
    </source>
</evidence>
<evidence type="ECO:0000256" key="2">
    <source>
        <dbReference type="SAM" id="Phobius"/>
    </source>
</evidence>
<dbReference type="HOGENOM" id="CLU_002660_0_0_1"/>
<dbReference type="PANTHER" id="PTHR31600:SF2">
    <property type="entry name" value="GAMETE ENRICHED GENE 10 PROTEIN-RELATED"/>
    <property type="match status" value="1"/>
</dbReference>
<feature type="transmembrane region" description="Helical" evidence="2">
    <location>
        <begin position="79"/>
        <end position="101"/>
    </location>
</feature>
<dbReference type="KEGG" id="ptm:GSPATT00034700001"/>
<dbReference type="GeneID" id="5018404"/>
<reference evidence="3 4" key="1">
    <citation type="journal article" date="2006" name="Nature">
        <title>Global trends of whole-genome duplications revealed by the ciliate Paramecium tetraurelia.</title>
        <authorList>
            <consortium name="Genoscope"/>
            <person name="Aury J.-M."/>
            <person name="Jaillon O."/>
            <person name="Duret L."/>
            <person name="Noel B."/>
            <person name="Jubin C."/>
            <person name="Porcel B.M."/>
            <person name="Segurens B."/>
            <person name="Daubin V."/>
            <person name="Anthouard V."/>
            <person name="Aiach N."/>
            <person name="Arnaiz O."/>
            <person name="Billaut A."/>
            <person name="Beisson J."/>
            <person name="Blanc I."/>
            <person name="Bouhouche K."/>
            <person name="Camara F."/>
            <person name="Duharcourt S."/>
            <person name="Guigo R."/>
            <person name="Gogendeau D."/>
            <person name="Katinka M."/>
            <person name="Keller A.-M."/>
            <person name="Kissmehl R."/>
            <person name="Klotz C."/>
            <person name="Koll F."/>
            <person name="Le Moue A."/>
            <person name="Lepere C."/>
            <person name="Malinsky S."/>
            <person name="Nowacki M."/>
            <person name="Nowak J.K."/>
            <person name="Plattner H."/>
            <person name="Poulain J."/>
            <person name="Ruiz F."/>
            <person name="Serrano V."/>
            <person name="Zagulski M."/>
            <person name="Dessen P."/>
            <person name="Betermier M."/>
            <person name="Weissenbach J."/>
            <person name="Scarpelli C."/>
            <person name="Schachter V."/>
            <person name="Sperling L."/>
            <person name="Meyer E."/>
            <person name="Cohen J."/>
            <person name="Wincker P."/>
        </authorList>
    </citation>
    <scope>NUCLEOTIDE SEQUENCE [LARGE SCALE GENOMIC DNA]</scope>
    <source>
        <strain evidence="3 4">Stock d4-2</strain>
    </source>
</reference>
<dbReference type="eggNOG" id="ENOG502RT0U">
    <property type="taxonomic scope" value="Eukaryota"/>
</dbReference>
<feature type="transmembrane region" description="Helical" evidence="2">
    <location>
        <begin position="24"/>
        <end position="43"/>
    </location>
</feature>
<feature type="transmembrane region" description="Helical" evidence="2">
    <location>
        <begin position="1073"/>
        <end position="1097"/>
    </location>
</feature>
<evidence type="ECO:0000313" key="4">
    <source>
        <dbReference type="Proteomes" id="UP000000600"/>
    </source>
</evidence>
<feature type="transmembrane region" description="Helical" evidence="2">
    <location>
        <begin position="1396"/>
        <end position="1421"/>
    </location>
</feature>
<keyword evidence="2" id="KW-1133">Transmembrane helix</keyword>
<dbReference type="InParanoid" id="A0C355"/>
<dbReference type="EMBL" id="CT868037">
    <property type="protein sequence ID" value="CAK65222.1"/>
    <property type="molecule type" value="Genomic_DNA"/>
</dbReference>
<sequence>MRITLIENLTIVAHSQHRNSTEDALSKLLIIIPYIQYISLLTPQHGWQYWKYKDGYLIFIQRATSYFTITPFFEFQNNFIYYPFTIFSLIILLGVLFYLSFFSLELNTKIRKANYKEGRTSLLCSIILFSIQTLQIPCYKFYIQQIIVANRNNQTNQLIINMCTLILYFLYVLVCEYFLRIYSFTPYHPMQQKFTKLRSSVILLNLIAIVLTLDDQSKLYNLIGLFVLHMIFIIKSLNHLYFQSDIPHKNMMDFQISFALESLAILITLNVASKNRTFPEEQIAIYMMFVLSLGLIIGNHLFTFLYQYNLITQTRQLNLIYELYSCISNINSNSITRQHILIFQLINNEKFAKFKQKALISNKSTNMSDYYKLGLYLITEMFIELLNEQKNEIEETQLLFVTFLVFVRKKPLVAYVQFKRFEQNVNYRKSYYYSLIKERIDLHLQKRIQEVQKIYQNKQVQSLKNDINNEKRITTFELYQFCQLEEYFQKALLDIIQYKISIWRFQIKGCQSIYEFQTFALPLSKKIIDCILYLRAQQINVVKVEFIKSCEDVLTLKICSMFHSFVLNDYCISLLCEQKISDLITTELQQKTLSRSNILNDNTILVILSMVKQLGQILNINKSQLANYFGYSVMEINQIVNIRELMPQHFGQQHDRFLQSYIKEAKTDLVFKDVITFGRSKTGFLIPQYINIYNNYNFLDDFTLIGGLTKITESQNYLLFDEYGRLIGITQEMSKFLIPKENLEFFLQNVDLFYVYMFLPHIHLYISDMLSKKEETISQKSVVLYIYQDLVKLSKIHESIFSTYQAQSLKQIEQTNKTITQFEHLSSMIHSPKQGMNQRLITEIKSINQQENPLTIDPSRQIQNDYNQERKYNLSTLFEQKEQQMVDFLNAIEELQKSMYQCTAKIRMVEFGNKVQKQYYFIFDCSEFIDKSNLQDDEKKQFIAQQSELRNVNNRNFSNKQSQYKSADQQMDSSIASPIYSQMQQQSCLGQHSNSNQVFTYGNKRGSKQIDALALVESESFHEVNSNDINQNNNNEHHSNQGALLKSQSSGKSGSSSQTAIEIVNKFKTQTSLISSLTIVSILKLIIIMLFIIFMSINLVQVRNFNNQVVNFISEINLPINFNKYFLNVFTHSWMVTMKNLNILNTSEFLENQLEEQSTLMKTTFINLTNMYGSFISLEENNYLDDIQIIHLSENLPAEDVEFTGYLYYLEQVGFRLMHSDNQQDYLSNLLKYRINFGNIINNNEKVITSLSSYFEIQQSEKISTFFNSILVQIIVIGLVILSQLYFWKKIELYCQRILMLSNRLSEKAAETQINKFKLIITVIKQLYGEFGYKQRNCSKLCYSDFQSKRVNLKSLHSKKQRESIFNSNQGESYNKKSTQLTIPLNSRIQSPSIRLILESILVLSLAIFIILYFLGSYLIYIDQSQKLSPTQELAMDYISFYIDFENSIAILLILKSELQIYDFMKEVIPSYAKTINYYENHLNTIPLLLSVYNFDHNNFNDIYNNIIQSDAMNGEDEIFILGLYNGDFCQLYYSYIPFCNKNISKIEFENKYGKFQNKDNNSEYLSKGISGMVSKMDNFLSSYFETEIETGESVKDFALLNSQINTQDFNNIIIQYQLDTFIGFEAFIVRMQECIISVIHDQQDQQNIYQILVGVMFILFLLSSSVFVVVKVNLRLIYIRLLITLLPLEIMLDIYTISLLKLLR</sequence>
<feature type="transmembrane region" description="Helical" evidence="2">
    <location>
        <begin position="284"/>
        <end position="306"/>
    </location>
</feature>
<gene>
    <name evidence="3" type="ORF">GSPATT00034700001</name>
</gene>
<accession>A0C355</accession>
<protein>
    <recommendedName>
        <fullName evidence="5">PAS domain-containing protein</fullName>
    </recommendedName>
</protein>
<feature type="transmembrane region" description="Helical" evidence="2">
    <location>
        <begin position="1266"/>
        <end position="1288"/>
    </location>
</feature>
<name>A0C355_PARTE</name>
<keyword evidence="4" id="KW-1185">Reference proteome</keyword>
<feature type="transmembrane region" description="Helical" evidence="2">
    <location>
        <begin position="254"/>
        <end position="272"/>
    </location>
</feature>
<feature type="transmembrane region" description="Helical" evidence="2">
    <location>
        <begin position="1649"/>
        <end position="1671"/>
    </location>
</feature>
<feature type="transmembrane region" description="Helical" evidence="2">
    <location>
        <begin position="194"/>
        <end position="213"/>
    </location>
</feature>
<evidence type="ECO:0000313" key="3">
    <source>
        <dbReference type="EMBL" id="CAK65222.1"/>
    </source>
</evidence>
<organism evidence="3 4">
    <name type="scientific">Paramecium tetraurelia</name>
    <dbReference type="NCBI Taxonomy" id="5888"/>
    <lineage>
        <taxon>Eukaryota</taxon>
        <taxon>Sar</taxon>
        <taxon>Alveolata</taxon>
        <taxon>Ciliophora</taxon>
        <taxon>Intramacronucleata</taxon>
        <taxon>Oligohymenophorea</taxon>
        <taxon>Peniculida</taxon>
        <taxon>Parameciidae</taxon>
        <taxon>Paramecium</taxon>
    </lineage>
</organism>
<keyword evidence="2" id="KW-0472">Membrane</keyword>
<dbReference type="Proteomes" id="UP000000600">
    <property type="component" value="Unassembled WGS sequence"/>
</dbReference>
<feature type="region of interest" description="Disordered" evidence="1">
    <location>
        <begin position="1025"/>
        <end position="1053"/>
    </location>
</feature>
<feature type="transmembrane region" description="Helical" evidence="2">
    <location>
        <begin position="158"/>
        <end position="182"/>
    </location>
</feature>
<keyword evidence="2" id="KW-0812">Transmembrane</keyword>
<evidence type="ECO:0000256" key="1">
    <source>
        <dbReference type="SAM" id="MobiDB-lite"/>
    </source>
</evidence>
<dbReference type="PANTHER" id="PTHR31600">
    <property type="entry name" value="TINY MACROCYSTS PROTEIN B-RELATED"/>
    <property type="match status" value="1"/>
</dbReference>
<dbReference type="OMA" id="RMQECII"/>